<accession>A0A0E9RZI1</accession>
<reference evidence="1" key="2">
    <citation type="journal article" date="2015" name="Fish Shellfish Immunol.">
        <title>Early steps in the European eel (Anguilla anguilla)-Vibrio vulnificus interaction in the gills: Role of the RtxA13 toxin.</title>
        <authorList>
            <person name="Callol A."/>
            <person name="Pajuelo D."/>
            <person name="Ebbesson L."/>
            <person name="Teles M."/>
            <person name="MacKenzie S."/>
            <person name="Amaro C."/>
        </authorList>
    </citation>
    <scope>NUCLEOTIDE SEQUENCE</scope>
</reference>
<sequence>MNILVFLNCIALHYRRLADALVQSDLHNFLHSILHCIHCYTAAIR</sequence>
<organism evidence="1">
    <name type="scientific">Anguilla anguilla</name>
    <name type="common">European freshwater eel</name>
    <name type="synonym">Muraena anguilla</name>
    <dbReference type="NCBI Taxonomy" id="7936"/>
    <lineage>
        <taxon>Eukaryota</taxon>
        <taxon>Metazoa</taxon>
        <taxon>Chordata</taxon>
        <taxon>Craniata</taxon>
        <taxon>Vertebrata</taxon>
        <taxon>Euteleostomi</taxon>
        <taxon>Actinopterygii</taxon>
        <taxon>Neopterygii</taxon>
        <taxon>Teleostei</taxon>
        <taxon>Anguilliformes</taxon>
        <taxon>Anguillidae</taxon>
        <taxon>Anguilla</taxon>
    </lineage>
</organism>
<dbReference type="EMBL" id="GBXM01073933">
    <property type="protein sequence ID" value="JAH34644.1"/>
    <property type="molecule type" value="Transcribed_RNA"/>
</dbReference>
<evidence type="ECO:0000313" key="1">
    <source>
        <dbReference type="EMBL" id="JAH34644.1"/>
    </source>
</evidence>
<dbReference type="AlphaFoldDB" id="A0A0E9RZI1"/>
<reference evidence="1" key="1">
    <citation type="submission" date="2014-11" db="EMBL/GenBank/DDBJ databases">
        <authorList>
            <person name="Amaro Gonzalez C."/>
        </authorList>
    </citation>
    <scope>NUCLEOTIDE SEQUENCE</scope>
</reference>
<protein>
    <submittedName>
        <fullName evidence="1">Uncharacterized protein</fullName>
    </submittedName>
</protein>
<name>A0A0E9RZI1_ANGAN</name>
<proteinExistence type="predicted"/>